<evidence type="ECO:0000256" key="1">
    <source>
        <dbReference type="ARBA" id="ARBA00022614"/>
    </source>
</evidence>
<evidence type="ECO:0000313" key="7">
    <source>
        <dbReference type="WBParaSite" id="SBAD_0000882501-mRNA-1"/>
    </source>
</evidence>
<organism evidence="7">
    <name type="scientific">Soboliphyme baturini</name>
    <dbReference type="NCBI Taxonomy" id="241478"/>
    <lineage>
        <taxon>Eukaryota</taxon>
        <taxon>Metazoa</taxon>
        <taxon>Ecdysozoa</taxon>
        <taxon>Nematoda</taxon>
        <taxon>Enoplea</taxon>
        <taxon>Dorylaimia</taxon>
        <taxon>Dioctophymatida</taxon>
        <taxon>Dioctophymatoidea</taxon>
        <taxon>Soboliphymatidae</taxon>
        <taxon>Soboliphyme</taxon>
    </lineage>
</organism>
<dbReference type="Pfam" id="PF13855">
    <property type="entry name" value="LRR_8"/>
    <property type="match status" value="3"/>
</dbReference>
<keyword evidence="6" id="KW-1185">Reference proteome</keyword>
<dbReference type="Gene3D" id="3.80.10.10">
    <property type="entry name" value="Ribonuclease Inhibitor"/>
    <property type="match status" value="4"/>
</dbReference>
<evidence type="ECO:0000256" key="3">
    <source>
        <dbReference type="ARBA" id="ARBA00022737"/>
    </source>
</evidence>
<dbReference type="EMBL" id="UZAM01011675">
    <property type="protein sequence ID" value="VDP17579.1"/>
    <property type="molecule type" value="Genomic_DNA"/>
</dbReference>
<dbReference type="SMART" id="SM00365">
    <property type="entry name" value="LRR_SD22"/>
    <property type="match status" value="5"/>
</dbReference>
<evidence type="ECO:0000313" key="5">
    <source>
        <dbReference type="EMBL" id="VDP17579.1"/>
    </source>
</evidence>
<feature type="chain" id="PRO_5043140316" evidence="4">
    <location>
        <begin position="39"/>
        <end position="644"/>
    </location>
</feature>
<evidence type="ECO:0000313" key="6">
    <source>
        <dbReference type="Proteomes" id="UP000270296"/>
    </source>
</evidence>
<dbReference type="Pfam" id="PF13516">
    <property type="entry name" value="LRR_6"/>
    <property type="match status" value="1"/>
</dbReference>
<keyword evidence="2 4" id="KW-0732">Signal</keyword>
<dbReference type="OrthoDB" id="3639251at2759"/>
<evidence type="ECO:0000256" key="4">
    <source>
        <dbReference type="SAM" id="SignalP"/>
    </source>
</evidence>
<name>A0A183IY16_9BILA</name>
<dbReference type="PANTHER" id="PTHR24373:SF370">
    <property type="entry name" value="FISH-LIPS, ISOFORM E"/>
    <property type="match status" value="1"/>
</dbReference>
<dbReference type="InterPro" id="IPR001611">
    <property type="entry name" value="Leu-rich_rpt"/>
</dbReference>
<dbReference type="InterPro" id="IPR003591">
    <property type="entry name" value="Leu-rich_rpt_typical-subtyp"/>
</dbReference>
<reference evidence="5 6" key="2">
    <citation type="submission" date="2018-11" db="EMBL/GenBank/DDBJ databases">
        <authorList>
            <consortium name="Pathogen Informatics"/>
        </authorList>
    </citation>
    <scope>NUCLEOTIDE SEQUENCE [LARGE SCALE GENOMIC DNA]</scope>
</reference>
<dbReference type="GO" id="GO:0031012">
    <property type="term" value="C:extracellular matrix"/>
    <property type="evidence" value="ECO:0007669"/>
    <property type="project" value="TreeGrafter"/>
</dbReference>
<gene>
    <name evidence="5" type="ORF">SBAD_LOCUS8514</name>
</gene>
<dbReference type="InterPro" id="IPR050328">
    <property type="entry name" value="Dev_Immune_Receptor"/>
</dbReference>
<reference evidence="7" key="1">
    <citation type="submission" date="2016-06" db="UniProtKB">
        <authorList>
            <consortium name="WormBaseParasite"/>
        </authorList>
    </citation>
    <scope>IDENTIFICATION</scope>
</reference>
<dbReference type="Proteomes" id="UP000270296">
    <property type="component" value="Unassembled WGS sequence"/>
</dbReference>
<keyword evidence="1" id="KW-0433">Leucine-rich repeat</keyword>
<accession>A0A183IY16</accession>
<sequence>MPTIYGLEVPEHRKQLSLLCCLGLLLSWHFSLLLPVDAKCPPPTMIKPCVCTSSAGHPMRVNVTCMHVRTWKRVKMVASWFLQNHVVQRFYVERLLDNYDRTTNGIFSHLKIEELILTHCHLPKRSMKFFGSVNVFSLVLEKLQLSRVPRRLLSTVEGLSELHLIGNRIRIIRPRDLRFGNDRLVLLDLTSNRLAAVPTDALRLLSHLEILVLSYNEIQALPKYCFAGLTNLIALELSHNPIRIVSTFTFLPLVRLRHLGIAEMPISSWSNALRYLSKTVTSLDVSNSSTTALADLPSHIHANMESLVVQQGGVYGLPAELTSLVDLDFKANHGFSEWIANCSILFLNVVHLDASESDFSLNSLAKFPNVETALLDYSLTRHLTKDTFDVNRKLTALRISGCNLKSVNRLTFWNLRWTLREVDLSLNSLRGLSWKVFYHMRVLESIDLSYNLFRVRTVRAHGTQRRRYPLNKRMFGRFAAHALKRISLVSISLPEVPSRFLRHLSNLEYLNLAGNEIRHLRLELLPLHKLVSLNLNNNEISSIDPRAFDSLLKLKHLNLASNRIGRLRSVRFPLFLEELYLARSILSSFDNLGLSQLRHLRFLDVSHNRISQPNVDLLSGSSHSLLYLDLSGKQHAFLSQQLDT</sequence>
<evidence type="ECO:0000256" key="2">
    <source>
        <dbReference type="ARBA" id="ARBA00022729"/>
    </source>
</evidence>
<dbReference type="InterPro" id="IPR032675">
    <property type="entry name" value="LRR_dom_sf"/>
</dbReference>
<protein>
    <submittedName>
        <fullName evidence="7">LRRCT domain-containing protein</fullName>
    </submittedName>
</protein>
<proteinExistence type="predicted"/>
<dbReference type="PROSITE" id="PS51450">
    <property type="entry name" value="LRR"/>
    <property type="match status" value="5"/>
</dbReference>
<dbReference type="SUPFAM" id="SSF52058">
    <property type="entry name" value="L domain-like"/>
    <property type="match status" value="2"/>
</dbReference>
<dbReference type="GO" id="GO:0005615">
    <property type="term" value="C:extracellular space"/>
    <property type="evidence" value="ECO:0007669"/>
    <property type="project" value="TreeGrafter"/>
</dbReference>
<keyword evidence="3" id="KW-0677">Repeat</keyword>
<dbReference type="SMART" id="SM00369">
    <property type="entry name" value="LRR_TYP"/>
    <property type="match status" value="8"/>
</dbReference>
<dbReference type="AlphaFoldDB" id="A0A183IY16"/>
<feature type="signal peptide" evidence="4">
    <location>
        <begin position="1"/>
        <end position="38"/>
    </location>
</feature>
<dbReference type="WBParaSite" id="SBAD_0000882501-mRNA-1">
    <property type="protein sequence ID" value="SBAD_0000882501-mRNA-1"/>
    <property type="gene ID" value="SBAD_0000882501"/>
</dbReference>
<dbReference type="PANTHER" id="PTHR24373">
    <property type="entry name" value="SLIT RELATED LEUCINE-RICH REPEAT NEURONAL PROTEIN"/>
    <property type="match status" value="1"/>
</dbReference>